<sequence>MTRHRHTEGEANTSPARYEWTAQESDPPTRELLRRDADAFLHQSLSSPCLSTIAKAEGIWIEDSAGRRYMDFHGNSVHHIGYGHPRLVEAVKRQVDALPFAPRRFANEVATELAERLAALAPWPAKVLFTTGGSDANEVALKIARAATGRFKTLSFWDSFHGAGFGASSVGGEATFRSHIAGPLLPGTEHVAPFNCFHCAYGHPGPDVCGLACAAMVDYTLGREGDAAALIAEPMRATPVIPPPGYWPAVEASCREHDTLLVLDEIPTGLGKTGRFFAHDHDGVTPDIITLGKALGGGMLPIAAVIARAELDVAGEFAIGHYTHEKNPVTARAALTTLDIIEDEGLAERAARLGESAMDRLREKFRQCSAVGDVSGRGLLFGVEIVADQDARTPDPDLAERICYACLAEGVSFKVSAGNVLTLSPPLTIAEDDLARALAIVESGTLGQC</sequence>
<dbReference type="InterPro" id="IPR015422">
    <property type="entry name" value="PyrdxlP-dep_Trfase_small"/>
</dbReference>
<comment type="caution">
    <text evidence="5">The sequence shown here is derived from an EMBL/GenBank/DDBJ whole genome shotgun (WGS) entry which is preliminary data.</text>
</comment>
<evidence type="ECO:0000256" key="1">
    <source>
        <dbReference type="ARBA" id="ARBA00008954"/>
    </source>
</evidence>
<dbReference type="InterPro" id="IPR015421">
    <property type="entry name" value="PyrdxlP-dep_Trfase_major"/>
</dbReference>
<protein>
    <submittedName>
        <fullName evidence="5">Aspartate aminotransferase family protein</fullName>
    </submittedName>
</protein>
<dbReference type="Gene3D" id="3.90.1150.10">
    <property type="entry name" value="Aspartate Aminotransferase, domain 1"/>
    <property type="match status" value="1"/>
</dbReference>
<comment type="similarity">
    <text evidence="1 3">Belongs to the class-III pyridoxal-phosphate-dependent aminotransferase family.</text>
</comment>
<dbReference type="GO" id="GO:0030170">
    <property type="term" value="F:pyridoxal phosphate binding"/>
    <property type="evidence" value="ECO:0007669"/>
    <property type="project" value="InterPro"/>
</dbReference>
<keyword evidence="5" id="KW-0808">Transferase</keyword>
<feature type="region of interest" description="Disordered" evidence="4">
    <location>
        <begin position="1"/>
        <end position="28"/>
    </location>
</feature>
<evidence type="ECO:0000313" key="5">
    <source>
        <dbReference type="EMBL" id="MXY34210.1"/>
    </source>
</evidence>
<evidence type="ECO:0000256" key="4">
    <source>
        <dbReference type="SAM" id="MobiDB-lite"/>
    </source>
</evidence>
<dbReference type="CDD" id="cd00610">
    <property type="entry name" value="OAT_like"/>
    <property type="match status" value="1"/>
</dbReference>
<dbReference type="EMBL" id="VXRY01000356">
    <property type="protein sequence ID" value="MXY34210.1"/>
    <property type="molecule type" value="Genomic_DNA"/>
</dbReference>
<dbReference type="PIRSF" id="PIRSF000521">
    <property type="entry name" value="Transaminase_4ab_Lys_Orn"/>
    <property type="match status" value="1"/>
</dbReference>
<gene>
    <name evidence="5" type="ORF">F4Y60_09010</name>
</gene>
<proteinExistence type="inferred from homology"/>
<dbReference type="GO" id="GO:0008483">
    <property type="term" value="F:transaminase activity"/>
    <property type="evidence" value="ECO:0007669"/>
    <property type="project" value="UniProtKB-KW"/>
</dbReference>
<name>A0A6B0Y3D2_9RHOB</name>
<dbReference type="NCBIfam" id="NF004755">
    <property type="entry name" value="PRK06082.1"/>
    <property type="match status" value="1"/>
</dbReference>
<dbReference type="Pfam" id="PF00202">
    <property type="entry name" value="Aminotran_3"/>
    <property type="match status" value="1"/>
</dbReference>
<dbReference type="SUPFAM" id="SSF53383">
    <property type="entry name" value="PLP-dependent transferases"/>
    <property type="match status" value="1"/>
</dbReference>
<dbReference type="PANTHER" id="PTHR43094:SF1">
    <property type="entry name" value="AMINOTRANSFERASE CLASS-III"/>
    <property type="match status" value="1"/>
</dbReference>
<evidence type="ECO:0000256" key="3">
    <source>
        <dbReference type="RuleBase" id="RU003560"/>
    </source>
</evidence>
<dbReference type="PANTHER" id="PTHR43094">
    <property type="entry name" value="AMINOTRANSFERASE"/>
    <property type="match status" value="1"/>
</dbReference>
<keyword evidence="5" id="KW-0032">Aminotransferase</keyword>
<dbReference type="InterPro" id="IPR005814">
    <property type="entry name" value="Aminotrans_3"/>
</dbReference>
<dbReference type="Gene3D" id="3.40.640.10">
    <property type="entry name" value="Type I PLP-dependent aspartate aminotransferase-like (Major domain)"/>
    <property type="match status" value="1"/>
</dbReference>
<dbReference type="InterPro" id="IPR015424">
    <property type="entry name" value="PyrdxlP-dep_Trfase"/>
</dbReference>
<organism evidence="5">
    <name type="scientific">Boseongicola sp. SB0664_bin_43</name>
    <dbReference type="NCBI Taxonomy" id="2604844"/>
    <lineage>
        <taxon>Bacteria</taxon>
        <taxon>Pseudomonadati</taxon>
        <taxon>Pseudomonadota</taxon>
        <taxon>Alphaproteobacteria</taxon>
        <taxon>Rhodobacterales</taxon>
        <taxon>Paracoccaceae</taxon>
        <taxon>Boseongicola</taxon>
    </lineage>
</organism>
<reference evidence="5" key="1">
    <citation type="submission" date="2019-09" db="EMBL/GenBank/DDBJ databases">
        <title>Characterisation of the sponge microbiome using genome-centric metagenomics.</title>
        <authorList>
            <person name="Engelberts J.P."/>
            <person name="Robbins S.J."/>
            <person name="De Goeij J.M."/>
            <person name="Aranda M."/>
            <person name="Bell S.C."/>
            <person name="Webster N.S."/>
        </authorList>
    </citation>
    <scope>NUCLEOTIDE SEQUENCE</scope>
    <source>
        <strain evidence="5">SB0664_bin_43</strain>
    </source>
</reference>
<dbReference type="AlphaFoldDB" id="A0A6B0Y3D2"/>
<evidence type="ECO:0000256" key="2">
    <source>
        <dbReference type="ARBA" id="ARBA00022898"/>
    </source>
</evidence>
<accession>A0A6B0Y3D2</accession>
<keyword evidence="2 3" id="KW-0663">Pyridoxal phosphate</keyword>